<feature type="domain" description="DUF11" evidence="3">
    <location>
        <begin position="532"/>
        <end position="638"/>
    </location>
</feature>
<dbReference type="Pfam" id="PF01345">
    <property type="entry name" value="DUF11"/>
    <property type="match status" value="1"/>
</dbReference>
<feature type="transmembrane region" description="Helical" evidence="2">
    <location>
        <begin position="9"/>
        <end position="28"/>
    </location>
</feature>
<dbReference type="AlphaFoldDB" id="A0A0P6YCY9"/>
<evidence type="ECO:0000256" key="1">
    <source>
        <dbReference type="SAM" id="MobiDB-lite"/>
    </source>
</evidence>
<keyword evidence="5" id="KW-1185">Reference proteome</keyword>
<dbReference type="InterPro" id="IPR001434">
    <property type="entry name" value="OmcB-like_DUF11"/>
</dbReference>
<dbReference type="RefSeq" id="WP_062418280.1">
    <property type="nucleotide sequence ID" value="NZ_DF967974.1"/>
</dbReference>
<dbReference type="STRING" id="229921.ADN01_01475"/>
<feature type="region of interest" description="Disordered" evidence="1">
    <location>
        <begin position="37"/>
        <end position="58"/>
    </location>
</feature>
<protein>
    <recommendedName>
        <fullName evidence="3">DUF11 domain-containing protein</fullName>
    </recommendedName>
</protein>
<keyword evidence="2" id="KW-1133">Transmembrane helix</keyword>
<dbReference type="PROSITE" id="PS51257">
    <property type="entry name" value="PROKAR_LIPOPROTEIN"/>
    <property type="match status" value="1"/>
</dbReference>
<keyword evidence="2" id="KW-0812">Transmembrane</keyword>
<evidence type="ECO:0000313" key="4">
    <source>
        <dbReference type="EMBL" id="KPL91277.1"/>
    </source>
</evidence>
<evidence type="ECO:0000256" key="2">
    <source>
        <dbReference type="SAM" id="Phobius"/>
    </source>
</evidence>
<gene>
    <name evidence="4" type="ORF">ADN01_01475</name>
</gene>
<keyword evidence="2" id="KW-0472">Membrane</keyword>
<dbReference type="EMBL" id="LGCM01000005">
    <property type="protein sequence ID" value="KPL91277.1"/>
    <property type="molecule type" value="Genomic_DNA"/>
</dbReference>
<proteinExistence type="predicted"/>
<sequence length="665" mass="72348">MHHKWPSRISLDYVILIVVSLAFFPFFASSSCDCNVGSNTSGTDVSSETTKEESSIEDMLDTQDEKSVYAPGDKVTLELGARFPGEGGRMIWYPPKGATNFKFTQPGQPEPGGPPFVFSNLTKEQFFNGFTVSYSAPPEPDDLLYQSATFSDGVTMIYQDEKAHAQLTHALETSKYDKGFNTTQEGLTPPMVKEFSSSTWEEKHWNIISFNSFSAPFTQQSCEDFVALAKSSNVFTAYRVKVSDATYLNYPNRLPIVIRERTTSPIVPTMHLMSGMLDVTLPMEVRMEETAWANTYLPPASGEVWVAMGAKPDTETECPTMGTRDDFQVLTQIRLDLSNQPSNCLNCSLTAYTCYKTDGDGIPPTSGVQPITYGNYTCAGPQGLRLTNNTANWRLMPEIKTVFVKPNDEIYTHFVLINTSSSSRTFNLSPSSTLSGVSWVIRPGDPNNPNQPDMSNTVGAQITVPGNSSEYHLHIFGTVPADTPSGQYKYTLTASNANANPTSWEIYSALIVTADGKLPNVTKAGLNLFGVASPNPASAGQPAAVQYTVINSGSTNLTDLTLTTTLPGQTSYISCQGGDACNLDGESHQVWWTLASLAPGEKWAAYLNLNVNAGVPDGTRIINNTYTVTGTANDQNLTVLGSPITFTVGIEPEPVEGLFFPFICP</sequence>
<dbReference type="Proteomes" id="UP000050501">
    <property type="component" value="Unassembled WGS sequence"/>
</dbReference>
<evidence type="ECO:0000259" key="3">
    <source>
        <dbReference type="Pfam" id="PF01345"/>
    </source>
</evidence>
<reference evidence="4 5" key="1">
    <citation type="submission" date="2015-07" db="EMBL/GenBank/DDBJ databases">
        <title>Genome sequence of Levilinea saccharolytica DSM 16555.</title>
        <authorList>
            <person name="Hemp J."/>
            <person name="Ward L.M."/>
            <person name="Pace L.A."/>
            <person name="Fischer W.W."/>
        </authorList>
    </citation>
    <scope>NUCLEOTIDE SEQUENCE [LARGE SCALE GENOMIC DNA]</scope>
    <source>
        <strain evidence="4 5">KIBI-1</strain>
    </source>
</reference>
<comment type="caution">
    <text evidence="4">The sequence shown here is derived from an EMBL/GenBank/DDBJ whole genome shotgun (WGS) entry which is preliminary data.</text>
</comment>
<accession>A0A0P6YCY9</accession>
<evidence type="ECO:0000313" key="5">
    <source>
        <dbReference type="Proteomes" id="UP000050501"/>
    </source>
</evidence>
<organism evidence="4 5">
    <name type="scientific">Levilinea saccharolytica</name>
    <dbReference type="NCBI Taxonomy" id="229921"/>
    <lineage>
        <taxon>Bacteria</taxon>
        <taxon>Bacillati</taxon>
        <taxon>Chloroflexota</taxon>
        <taxon>Anaerolineae</taxon>
        <taxon>Anaerolineales</taxon>
        <taxon>Anaerolineaceae</taxon>
        <taxon>Levilinea</taxon>
    </lineage>
</organism>
<name>A0A0P6YCY9_9CHLR</name>